<organism evidence="8 9">
    <name type="scientific">Prorocentrum cordatum</name>
    <dbReference type="NCBI Taxonomy" id="2364126"/>
    <lineage>
        <taxon>Eukaryota</taxon>
        <taxon>Sar</taxon>
        <taxon>Alveolata</taxon>
        <taxon>Dinophyceae</taxon>
        <taxon>Prorocentrales</taxon>
        <taxon>Prorocentraceae</taxon>
        <taxon>Prorocentrum</taxon>
    </lineage>
</organism>
<keyword evidence="5" id="KW-0560">Oxidoreductase</keyword>
<keyword evidence="2" id="KW-0285">Flavoprotein</keyword>
<evidence type="ECO:0000256" key="6">
    <source>
        <dbReference type="ARBA" id="ARBA00023033"/>
    </source>
</evidence>
<dbReference type="Pfam" id="PF01494">
    <property type="entry name" value="FAD_binding_3"/>
    <property type="match status" value="1"/>
</dbReference>
<reference evidence="8" key="1">
    <citation type="submission" date="2023-10" db="EMBL/GenBank/DDBJ databases">
        <authorList>
            <person name="Chen Y."/>
            <person name="Shah S."/>
            <person name="Dougan E. K."/>
            <person name="Thang M."/>
            <person name="Chan C."/>
        </authorList>
    </citation>
    <scope>NUCLEOTIDE SEQUENCE [LARGE SCALE GENOMIC DNA]</scope>
</reference>
<dbReference type="PANTHER" id="PTHR46028:SF2">
    <property type="entry name" value="KYNURENINE 3-MONOOXYGENASE"/>
    <property type="match status" value="1"/>
</dbReference>
<protein>
    <recommendedName>
        <fullName evidence="7">FAD-binding domain-containing protein</fullName>
    </recommendedName>
</protein>
<dbReference type="PANTHER" id="PTHR46028">
    <property type="entry name" value="KYNURENINE 3-MONOOXYGENASE"/>
    <property type="match status" value="1"/>
</dbReference>
<gene>
    <name evidence="8" type="ORF">PCOR1329_LOCUS8697</name>
</gene>
<feature type="domain" description="FAD-binding" evidence="7">
    <location>
        <begin position="32"/>
        <end position="101"/>
    </location>
</feature>
<dbReference type="Gene3D" id="3.50.50.60">
    <property type="entry name" value="FAD/NAD(P)-binding domain"/>
    <property type="match status" value="1"/>
</dbReference>
<comment type="cofactor">
    <cofactor evidence="1">
        <name>FAD</name>
        <dbReference type="ChEBI" id="CHEBI:57692"/>
    </cofactor>
</comment>
<evidence type="ECO:0000256" key="1">
    <source>
        <dbReference type="ARBA" id="ARBA00001974"/>
    </source>
</evidence>
<evidence type="ECO:0000259" key="7">
    <source>
        <dbReference type="Pfam" id="PF01494"/>
    </source>
</evidence>
<evidence type="ECO:0000256" key="2">
    <source>
        <dbReference type="ARBA" id="ARBA00022630"/>
    </source>
</evidence>
<evidence type="ECO:0000313" key="8">
    <source>
        <dbReference type="EMBL" id="CAK0800585.1"/>
    </source>
</evidence>
<dbReference type="InterPro" id="IPR036188">
    <property type="entry name" value="FAD/NAD-bd_sf"/>
</dbReference>
<name>A0ABN9Q4C7_9DINO</name>
<evidence type="ECO:0000256" key="4">
    <source>
        <dbReference type="ARBA" id="ARBA00022857"/>
    </source>
</evidence>
<keyword evidence="6" id="KW-0503">Monooxygenase</keyword>
<accession>A0ABN9Q4C7</accession>
<keyword evidence="4" id="KW-0521">NADP</keyword>
<proteinExistence type="predicted"/>
<sequence>MEARERLSPGSASAWCTGEGTTFPHARWCSRASAWVADCGVALLGDSLHCFPPDLGQGVNAGLSDVSSLLALWPQDASSPESIQRALEAYHDQQAPEAEAICRLIPIGMPYQYNLPQSFAKFAFFGYLLTRVLANMLMPSFITPPVVFQVTTAPPLRYTHILECHRANTHRLLVVAAVTLSSIMGSLMMRRRRA</sequence>
<dbReference type="InterPro" id="IPR002938">
    <property type="entry name" value="FAD-bd"/>
</dbReference>
<evidence type="ECO:0000256" key="3">
    <source>
        <dbReference type="ARBA" id="ARBA00022827"/>
    </source>
</evidence>
<dbReference type="Proteomes" id="UP001189429">
    <property type="component" value="Unassembled WGS sequence"/>
</dbReference>
<evidence type="ECO:0000313" key="9">
    <source>
        <dbReference type="Proteomes" id="UP001189429"/>
    </source>
</evidence>
<keyword evidence="3" id="KW-0274">FAD</keyword>
<keyword evidence="9" id="KW-1185">Reference proteome</keyword>
<dbReference type="SUPFAM" id="SSF51905">
    <property type="entry name" value="FAD/NAD(P)-binding domain"/>
    <property type="match status" value="1"/>
</dbReference>
<comment type="caution">
    <text evidence="8">The sequence shown here is derived from an EMBL/GenBank/DDBJ whole genome shotgun (WGS) entry which is preliminary data.</text>
</comment>
<evidence type="ECO:0000256" key="5">
    <source>
        <dbReference type="ARBA" id="ARBA00023002"/>
    </source>
</evidence>
<dbReference type="EMBL" id="CAUYUJ010002394">
    <property type="protein sequence ID" value="CAK0800585.1"/>
    <property type="molecule type" value="Genomic_DNA"/>
</dbReference>